<keyword evidence="2" id="KW-0134">Cell wall</keyword>
<dbReference type="EMBL" id="JABAYA010000144">
    <property type="protein sequence ID" value="KAF7723646.1"/>
    <property type="molecule type" value="Genomic_DNA"/>
</dbReference>
<dbReference type="Proteomes" id="UP000605846">
    <property type="component" value="Unassembled WGS sequence"/>
</dbReference>
<dbReference type="Gene3D" id="3.80.20.20">
    <property type="entry name" value="Receptor L-domain"/>
    <property type="match status" value="2"/>
</dbReference>
<dbReference type="GO" id="GO:0009986">
    <property type="term" value="C:cell surface"/>
    <property type="evidence" value="ECO:0007669"/>
    <property type="project" value="TreeGrafter"/>
</dbReference>
<gene>
    <name evidence="7" type="ORF">EC973_001788</name>
</gene>
<keyword evidence="4" id="KW-0732">Signal</keyword>
<feature type="region of interest" description="Disordered" evidence="6">
    <location>
        <begin position="342"/>
        <end position="372"/>
    </location>
</feature>
<evidence type="ECO:0000256" key="6">
    <source>
        <dbReference type="SAM" id="MobiDB-lite"/>
    </source>
</evidence>
<dbReference type="OrthoDB" id="536881at2759"/>
<comment type="subcellular location">
    <subcellularLocation>
        <location evidence="1">Secreted</location>
        <location evidence="1">Cell wall</location>
    </subcellularLocation>
</comment>
<keyword evidence="5" id="KW-0325">Glycoprotein</keyword>
<evidence type="ECO:0000256" key="2">
    <source>
        <dbReference type="ARBA" id="ARBA00022512"/>
    </source>
</evidence>
<dbReference type="PANTHER" id="PTHR31018">
    <property type="entry name" value="SPORULATION-SPECIFIC PROTEIN-RELATED"/>
    <property type="match status" value="1"/>
</dbReference>
<dbReference type="SUPFAM" id="SSF52058">
    <property type="entry name" value="L domain-like"/>
    <property type="match status" value="2"/>
</dbReference>
<evidence type="ECO:0000256" key="1">
    <source>
        <dbReference type="ARBA" id="ARBA00004191"/>
    </source>
</evidence>
<proteinExistence type="predicted"/>
<keyword evidence="3" id="KW-0964">Secreted</keyword>
<dbReference type="PANTHER" id="PTHR31018:SF3">
    <property type="entry name" value="RECEPTOR PROTEIN-TYROSINE KINASE"/>
    <property type="match status" value="1"/>
</dbReference>
<name>A0A8H7BPN8_9FUNG</name>
<dbReference type="InterPro" id="IPR051648">
    <property type="entry name" value="CWI-Assembly_Regulator"/>
</dbReference>
<dbReference type="InterPro" id="IPR036941">
    <property type="entry name" value="Rcpt_L-dom_sf"/>
</dbReference>
<protein>
    <submittedName>
        <fullName evidence="7">Uncharacterized protein</fullName>
    </submittedName>
</protein>
<dbReference type="AlphaFoldDB" id="A0A8H7BPN8"/>
<reference evidence="7" key="1">
    <citation type="submission" date="2020-01" db="EMBL/GenBank/DDBJ databases">
        <title>Genome Sequencing of Three Apophysomyces-Like Fungal Strains Confirms a Novel Fungal Genus in the Mucoromycota with divergent Burkholderia-like Endosymbiotic Bacteria.</title>
        <authorList>
            <person name="Stajich J.E."/>
            <person name="Macias A.M."/>
            <person name="Carter-House D."/>
            <person name="Lovett B."/>
            <person name="Kasson L.R."/>
            <person name="Berry K."/>
            <person name="Grigoriev I."/>
            <person name="Chang Y."/>
            <person name="Spatafora J."/>
            <person name="Kasson M.T."/>
        </authorList>
    </citation>
    <scope>NUCLEOTIDE SEQUENCE</scope>
    <source>
        <strain evidence="7">NRRL A-21654</strain>
    </source>
</reference>
<dbReference type="GO" id="GO:0005886">
    <property type="term" value="C:plasma membrane"/>
    <property type="evidence" value="ECO:0007669"/>
    <property type="project" value="TreeGrafter"/>
</dbReference>
<comment type="caution">
    <text evidence="7">The sequence shown here is derived from an EMBL/GenBank/DDBJ whole genome shotgun (WGS) entry which is preliminary data.</text>
</comment>
<keyword evidence="8" id="KW-1185">Reference proteome</keyword>
<evidence type="ECO:0000256" key="3">
    <source>
        <dbReference type="ARBA" id="ARBA00022525"/>
    </source>
</evidence>
<evidence type="ECO:0000256" key="5">
    <source>
        <dbReference type="ARBA" id="ARBA00023180"/>
    </source>
</evidence>
<feature type="compositionally biased region" description="Polar residues" evidence="6">
    <location>
        <begin position="359"/>
        <end position="372"/>
    </location>
</feature>
<evidence type="ECO:0000256" key="4">
    <source>
        <dbReference type="ARBA" id="ARBA00022729"/>
    </source>
</evidence>
<dbReference type="GO" id="GO:0009277">
    <property type="term" value="C:fungal-type cell wall"/>
    <property type="evidence" value="ECO:0007669"/>
    <property type="project" value="TreeGrafter"/>
</dbReference>
<dbReference type="GO" id="GO:0031505">
    <property type="term" value="P:fungal-type cell wall organization"/>
    <property type="evidence" value="ECO:0007669"/>
    <property type="project" value="TreeGrafter"/>
</dbReference>
<evidence type="ECO:0000313" key="7">
    <source>
        <dbReference type="EMBL" id="KAF7723646.1"/>
    </source>
</evidence>
<evidence type="ECO:0000313" key="8">
    <source>
        <dbReference type="Proteomes" id="UP000605846"/>
    </source>
</evidence>
<accession>A0A8H7BPN8</accession>
<sequence>MSVAVLAQTPCSADVKVMGQGDLDAIKHCKKFTGNVMIDDVHVPQLELSGVEEISGDLVIQGSTDLKAFSAPQLKTVKGELKVTNHTILEKVDLPALMEAKGLTLAILPALEKIQFPSGLTKIDDMRIEDTRAPGIDGFHPESMNSFTLTNNNYMKHFDFSSVKELKGSLYVIANGHALEFQATNLASLQNGTFRNLAHLDVPALSRIGSDISFHQNEFTSLNMDNLELIGGTLTIANNDKLTDTSFKNLAKIGGALSIGNNTQLKTIDGFPKLGEVDGTIDMAGSFESYKLPVLQDVRGGMRLQTSSSQFPCSEIEKKMKGDNVVKGTVWSCASSLQESQMTPTIGQNAGIPDKIGGSSRSGQSTGNTPNLSNAGPVLDSWLALMIGLTFISLSL</sequence>
<organism evidence="7 8">
    <name type="scientific">Apophysomyces ossiformis</name>
    <dbReference type="NCBI Taxonomy" id="679940"/>
    <lineage>
        <taxon>Eukaryota</taxon>
        <taxon>Fungi</taxon>
        <taxon>Fungi incertae sedis</taxon>
        <taxon>Mucoromycota</taxon>
        <taxon>Mucoromycotina</taxon>
        <taxon>Mucoromycetes</taxon>
        <taxon>Mucorales</taxon>
        <taxon>Mucorineae</taxon>
        <taxon>Mucoraceae</taxon>
        <taxon>Apophysomyces</taxon>
    </lineage>
</organism>